<dbReference type="PANTHER" id="PTHR34220:SF7">
    <property type="entry name" value="SENSOR HISTIDINE KINASE YPDA"/>
    <property type="match status" value="1"/>
</dbReference>
<evidence type="ECO:0000259" key="2">
    <source>
        <dbReference type="Pfam" id="PF06580"/>
    </source>
</evidence>
<protein>
    <recommendedName>
        <fullName evidence="2">Signal transduction histidine kinase internal region domain-containing protein</fullName>
    </recommendedName>
</protein>
<keyword evidence="1" id="KW-0472">Membrane</keyword>
<dbReference type="eggNOG" id="COG2972">
    <property type="taxonomic scope" value="Bacteria"/>
</dbReference>
<dbReference type="Gene3D" id="3.30.565.10">
    <property type="entry name" value="Histidine kinase-like ATPase, C-terminal domain"/>
    <property type="match status" value="1"/>
</dbReference>
<dbReference type="Pfam" id="PF06580">
    <property type="entry name" value="His_kinase"/>
    <property type="match status" value="1"/>
</dbReference>
<dbReference type="Proteomes" id="UP000029692">
    <property type="component" value="Unassembled WGS sequence"/>
</dbReference>
<feature type="domain" description="Signal transduction histidine kinase internal region" evidence="2">
    <location>
        <begin position="369"/>
        <end position="448"/>
    </location>
</feature>
<keyword evidence="1" id="KW-0812">Transmembrane</keyword>
<dbReference type="AlphaFoldDB" id="A0A098QVU9"/>
<keyword evidence="4" id="KW-1185">Reference proteome</keyword>
<dbReference type="SUPFAM" id="SSF55874">
    <property type="entry name" value="ATPase domain of HSP90 chaperone/DNA topoisomerase II/histidine kinase"/>
    <property type="match status" value="1"/>
</dbReference>
<keyword evidence="1" id="KW-1133">Transmembrane helix</keyword>
<reference evidence="3 4" key="1">
    <citation type="submission" date="2014-05" db="EMBL/GenBank/DDBJ databases">
        <title>De novo Genome Sequence of Spirocheata sp.</title>
        <authorList>
            <person name="Shivani Y."/>
            <person name="Subhash Y."/>
            <person name="Tushar L."/>
            <person name="Sasikala C."/>
            <person name="Ramana C.V."/>
        </authorList>
    </citation>
    <scope>NUCLEOTIDE SEQUENCE [LARGE SCALE GENOMIC DNA]</scope>
    <source>
        <strain evidence="3 4">JC230</strain>
    </source>
</reference>
<feature type="transmembrane region" description="Helical" evidence="1">
    <location>
        <begin position="272"/>
        <end position="294"/>
    </location>
</feature>
<dbReference type="RefSeq" id="WP_037547984.1">
    <property type="nucleotide sequence ID" value="NZ_JNUP01000065.1"/>
</dbReference>
<organism evidence="3 4">
    <name type="scientific">Spirochaeta lutea</name>
    <dbReference type="NCBI Taxonomy" id="1480694"/>
    <lineage>
        <taxon>Bacteria</taxon>
        <taxon>Pseudomonadati</taxon>
        <taxon>Spirochaetota</taxon>
        <taxon>Spirochaetia</taxon>
        <taxon>Spirochaetales</taxon>
        <taxon>Spirochaetaceae</taxon>
        <taxon>Spirochaeta</taxon>
    </lineage>
</organism>
<proteinExistence type="predicted"/>
<dbReference type="Gene3D" id="6.10.340.10">
    <property type="match status" value="1"/>
</dbReference>
<accession>A0A098QVU9</accession>
<evidence type="ECO:0000256" key="1">
    <source>
        <dbReference type="SAM" id="Phobius"/>
    </source>
</evidence>
<evidence type="ECO:0000313" key="4">
    <source>
        <dbReference type="Proteomes" id="UP000029692"/>
    </source>
</evidence>
<dbReference type="OrthoDB" id="370211at2"/>
<name>A0A098QVU9_9SPIO</name>
<dbReference type="GO" id="GO:0000155">
    <property type="term" value="F:phosphorelay sensor kinase activity"/>
    <property type="evidence" value="ECO:0007669"/>
    <property type="project" value="InterPro"/>
</dbReference>
<dbReference type="InterPro" id="IPR050640">
    <property type="entry name" value="Bact_2-comp_sensor_kinase"/>
</dbReference>
<dbReference type="InterPro" id="IPR010559">
    <property type="entry name" value="Sig_transdc_His_kin_internal"/>
</dbReference>
<comment type="caution">
    <text evidence="3">The sequence shown here is derived from an EMBL/GenBank/DDBJ whole genome shotgun (WGS) entry which is preliminary data.</text>
</comment>
<evidence type="ECO:0000313" key="3">
    <source>
        <dbReference type="EMBL" id="KGE71528.1"/>
    </source>
</evidence>
<dbReference type="InterPro" id="IPR036890">
    <property type="entry name" value="HATPase_C_sf"/>
</dbReference>
<dbReference type="GO" id="GO:0016020">
    <property type="term" value="C:membrane"/>
    <property type="evidence" value="ECO:0007669"/>
    <property type="project" value="InterPro"/>
</dbReference>
<gene>
    <name evidence="3" type="ORF">DC28_09500</name>
</gene>
<dbReference type="EMBL" id="JNUP01000065">
    <property type="protein sequence ID" value="KGE71528.1"/>
    <property type="molecule type" value="Genomic_DNA"/>
</dbReference>
<dbReference type="STRING" id="1480694.DC28_09500"/>
<sequence>MKKPVRPIFVKLLLSYSMVSFLPLALVWFSLLLWGRGFAVQQGEQRAERGILELSGNIDAALGGFLALARSLADDPIVQESIRGSQAEWTPDQELALYSALYRGIGSHLHTIDITLTSMDGMQRHTTGVLAEDYDFRNYQNRLGIPDGVLSGNPGYSLGIRQGAGLSIWVGLPGGVLILDIHHAALNSYVDSSPFRDLYLVDRRGFAIFDLLRPQQITGFSDEPQLGIVFSPEVMRQPEADLLVHRRDLEAGRISLVGLTDLAPAFQSLSELLAVGLWLMVAAGILTVIISIRISRSISRPIHRIVTAMAGGNQGPKRIQELRVGTNTAGVETPRDELDYLMVHYNRMVGTIDQLIVQIRQEERALREAERRALQAWVNPHFLYNTLGSIKSMAKLGQGQVVADMITELGKILRFAITDTGGMVTVQQSMAQIRSYLRIQKMRYQDRIVFSEYVDARLLELLVPKLLIQPLVENAILHGVEATPEPVEISVRVEVAGPEEESVQIIVENTTPPALGPVREAAPEQDTEAGAGMGFENVRRRVQAVYGDAGRVEFFRGDLRTQARIIIPRRANLQPTEEGNG</sequence>
<dbReference type="PANTHER" id="PTHR34220">
    <property type="entry name" value="SENSOR HISTIDINE KINASE YPDA"/>
    <property type="match status" value="1"/>
</dbReference>